<dbReference type="EMBL" id="PYDT01000011">
    <property type="protein sequence ID" value="THU45561.1"/>
    <property type="molecule type" value="Genomic_DNA"/>
</dbReference>
<dbReference type="Proteomes" id="UP000317650">
    <property type="component" value="Chromosome 2"/>
</dbReference>
<evidence type="ECO:0000259" key="3">
    <source>
        <dbReference type="PROSITE" id="PS51371"/>
    </source>
</evidence>
<evidence type="ECO:0000256" key="1">
    <source>
        <dbReference type="PROSITE-ProRule" id="PRU00703"/>
    </source>
</evidence>
<dbReference type="Pfam" id="PF00571">
    <property type="entry name" value="CBS"/>
    <property type="match status" value="1"/>
</dbReference>
<comment type="caution">
    <text evidence="4">The sequence shown here is derived from an EMBL/GenBank/DDBJ whole genome shotgun (WGS) entry which is preliminary data.</text>
</comment>
<gene>
    <name evidence="4" type="ORF">C4D60_Mb02t19290</name>
</gene>
<dbReference type="InterPro" id="IPR000644">
    <property type="entry name" value="CBS_dom"/>
</dbReference>
<evidence type="ECO:0000256" key="2">
    <source>
        <dbReference type="SAM" id="MobiDB-lite"/>
    </source>
</evidence>
<evidence type="ECO:0000313" key="4">
    <source>
        <dbReference type="EMBL" id="THU45561.1"/>
    </source>
</evidence>
<feature type="region of interest" description="Disordered" evidence="2">
    <location>
        <begin position="1"/>
        <end position="51"/>
    </location>
</feature>
<dbReference type="PROSITE" id="PS51371">
    <property type="entry name" value="CBS"/>
    <property type="match status" value="1"/>
</dbReference>
<feature type="compositionally biased region" description="Low complexity" evidence="2">
    <location>
        <begin position="1"/>
        <end position="21"/>
    </location>
</feature>
<protein>
    <recommendedName>
        <fullName evidence="3">CBS domain-containing protein</fullName>
    </recommendedName>
</protein>
<feature type="domain" description="CBS" evidence="3">
    <location>
        <begin position="42"/>
        <end position="103"/>
    </location>
</feature>
<name>A0A4S8IBY6_MUSBA</name>
<dbReference type="InterPro" id="IPR046342">
    <property type="entry name" value="CBS_dom_sf"/>
</dbReference>
<dbReference type="SUPFAM" id="SSF54631">
    <property type="entry name" value="CBS-domain pair"/>
    <property type="match status" value="1"/>
</dbReference>
<reference evidence="4 5" key="1">
    <citation type="journal article" date="2019" name="Nat. Plants">
        <title>Genome sequencing of Musa balbisiana reveals subgenome evolution and function divergence in polyploid bananas.</title>
        <authorList>
            <person name="Yao X."/>
        </authorList>
    </citation>
    <scope>NUCLEOTIDE SEQUENCE [LARGE SCALE GENOMIC DNA]</scope>
    <source>
        <strain evidence="5">cv. DH-PKW</strain>
        <tissue evidence="4">Leaves</tissue>
    </source>
</reference>
<accession>A0A4S8IBY6</accession>
<keyword evidence="5" id="KW-1185">Reference proteome</keyword>
<dbReference type="AlphaFoldDB" id="A0A4S8IBY6"/>
<proteinExistence type="predicted"/>
<sequence length="104" mass="11533">MEDVLSSFSHSSSSASSSSSSSDEESSGGRRPRRLRSRSFSMGRRSEEPEVCHSGNSLVAVMVQALAHRVSYLWVVDEDDYSLTGIVTFADMLRVFREQLQPSL</sequence>
<evidence type="ECO:0000313" key="5">
    <source>
        <dbReference type="Proteomes" id="UP000317650"/>
    </source>
</evidence>
<organism evidence="4 5">
    <name type="scientific">Musa balbisiana</name>
    <name type="common">Banana</name>
    <dbReference type="NCBI Taxonomy" id="52838"/>
    <lineage>
        <taxon>Eukaryota</taxon>
        <taxon>Viridiplantae</taxon>
        <taxon>Streptophyta</taxon>
        <taxon>Embryophyta</taxon>
        <taxon>Tracheophyta</taxon>
        <taxon>Spermatophyta</taxon>
        <taxon>Magnoliopsida</taxon>
        <taxon>Liliopsida</taxon>
        <taxon>Zingiberales</taxon>
        <taxon>Musaceae</taxon>
        <taxon>Musa</taxon>
    </lineage>
</organism>
<dbReference type="Gene3D" id="3.10.580.10">
    <property type="entry name" value="CBS-domain"/>
    <property type="match status" value="1"/>
</dbReference>
<keyword evidence="1" id="KW-0129">CBS domain</keyword>